<feature type="transmembrane region" description="Helical" evidence="2">
    <location>
        <begin position="148"/>
        <end position="169"/>
    </location>
</feature>
<feature type="transmembrane region" description="Helical" evidence="2">
    <location>
        <begin position="74"/>
        <end position="94"/>
    </location>
</feature>
<feature type="transmembrane region" description="Helical" evidence="2">
    <location>
        <begin position="43"/>
        <end position="62"/>
    </location>
</feature>
<feature type="transmembrane region" description="Helical" evidence="2">
    <location>
        <begin position="9"/>
        <end position="31"/>
    </location>
</feature>
<feature type="transmembrane region" description="Helical" evidence="2">
    <location>
        <begin position="181"/>
        <end position="204"/>
    </location>
</feature>
<dbReference type="AlphaFoldDB" id="A0A7W9T0N2"/>
<feature type="transmembrane region" description="Helical" evidence="2">
    <location>
        <begin position="281"/>
        <end position="301"/>
    </location>
</feature>
<gene>
    <name evidence="3" type="ORF">HNQ93_001646</name>
</gene>
<evidence type="ECO:0000313" key="3">
    <source>
        <dbReference type="EMBL" id="MBB6058800.1"/>
    </source>
</evidence>
<keyword evidence="2" id="KW-0812">Transmembrane</keyword>
<comment type="caution">
    <text evidence="3">The sequence shown here is derived from an EMBL/GenBank/DDBJ whole genome shotgun (WGS) entry which is preliminary data.</text>
</comment>
<dbReference type="RefSeq" id="WP_183403026.1">
    <property type="nucleotide sequence ID" value="NZ_JACHGG010000002.1"/>
</dbReference>
<evidence type="ECO:0008006" key="5">
    <source>
        <dbReference type="Google" id="ProtNLM"/>
    </source>
</evidence>
<evidence type="ECO:0000256" key="2">
    <source>
        <dbReference type="SAM" id="Phobius"/>
    </source>
</evidence>
<sequence length="949" mass="105757">MQNLLNPKWLFVLNTLPLVVLALLLGAEYGVIHTLLPPDSKKLWLVLGSLLVGLGVVHAGYAGWQLKRKQPLPALYGALTLAAYIAFLYLYGYHLDHLFPREVPRWMVPGEMPLYAGTFLMPTLAHAALVILLNLTPADQPHRALPNFGVALAVPVGAYLFGQLVLPWWRVPGGQFGQHALVVLFITGTLVFLFFLARGVYILLTRKAGVWAEYQLLWKVLITLVMPVLGLLVNSGVLFRDLGAPASGIFGNFHGWWFYGLAVLNGALLCVPAPTDKWWRLALLAGRSFTLAYTLYFFLVFLPFLPLSVVAVVAVGVGFLMLTPLLLLLVHLRELSQDVEVLRTYFSRRLVIGVLIASSLLLPLGITANYLYCRQALHQALAYIYTPDYSKPTPQINANPLLYTLERVRAHKDPSASVFGSELPYLSTYFNWLVLDNLTLSEEKLQRLEQVFGSERPVYNREQFQREEPEEESRPQLTKLTSRSHYDARQAAWSSWVDLEITNPDQWGNAEYHTTLALPLGCWVQEYYLDMHGRREKGILAEKKSAMWVFAQIRNEQRDPGILYYLTGNRLALRVFPFAAREVRRTGFRVLHKEPVALQIAGQTVQLGEVAASATQPLRQSVTTSGGQVVYLSATAKQALPLVQRRPYYHFLLDASATASAKPTVYQQRIESFLQQRPGAKATARYSLVNSEITTLPAGTDWLSAWQATPATGGYYLEGAMQRLLAEAWLHPTPEYPVLVTVTGSLEWAVLPANFAALQAATPEQSTFLVLAADGSAQAHSLLQHSSQPLLPTETPAEGRAVRAWPTAEQPRAYLPDNEQPSVVLGAETFYLPPALGQTWQDGLWLQGYQLYQARNPAAAEPMRLAAIRGSFRSGILSPLTSYLALENEAQKAALLRKQNEVLAGNAALDVDDDVQRMSEPELWVLLLAVGIWGLRNWYRHQKGVALAK</sequence>
<dbReference type="EMBL" id="JACHGG010000002">
    <property type="protein sequence ID" value="MBB6058800.1"/>
    <property type="molecule type" value="Genomic_DNA"/>
</dbReference>
<proteinExistence type="predicted"/>
<organism evidence="3 4">
    <name type="scientific">Hymenobacter luteus</name>
    <dbReference type="NCBI Taxonomy" id="1411122"/>
    <lineage>
        <taxon>Bacteria</taxon>
        <taxon>Pseudomonadati</taxon>
        <taxon>Bacteroidota</taxon>
        <taxon>Cytophagia</taxon>
        <taxon>Cytophagales</taxon>
        <taxon>Hymenobacteraceae</taxon>
        <taxon>Hymenobacter</taxon>
    </lineage>
</organism>
<evidence type="ECO:0000313" key="4">
    <source>
        <dbReference type="Proteomes" id="UP000532746"/>
    </source>
</evidence>
<dbReference type="Proteomes" id="UP000532746">
    <property type="component" value="Unassembled WGS sequence"/>
</dbReference>
<dbReference type="InterPro" id="IPR027550">
    <property type="entry name" value="MSEP-CTERM"/>
</dbReference>
<keyword evidence="2" id="KW-1133">Transmembrane helix</keyword>
<feature type="region of interest" description="Disordered" evidence="1">
    <location>
        <begin position="459"/>
        <end position="479"/>
    </location>
</feature>
<protein>
    <recommendedName>
        <fullName evidence="5">MSEP-CTERM sorting domain-containing protein</fullName>
    </recommendedName>
</protein>
<accession>A0A7W9T0N2</accession>
<feature type="transmembrane region" description="Helical" evidence="2">
    <location>
        <begin position="114"/>
        <end position="136"/>
    </location>
</feature>
<reference evidence="3 4" key="1">
    <citation type="submission" date="2020-08" db="EMBL/GenBank/DDBJ databases">
        <title>Genomic Encyclopedia of Type Strains, Phase IV (KMG-IV): sequencing the most valuable type-strain genomes for metagenomic binning, comparative biology and taxonomic classification.</title>
        <authorList>
            <person name="Goeker M."/>
        </authorList>
    </citation>
    <scope>NUCLEOTIDE SEQUENCE [LARGE SCALE GENOMIC DNA]</scope>
    <source>
        <strain evidence="3 4">DSM 26718</strain>
    </source>
</reference>
<feature type="transmembrane region" description="Helical" evidence="2">
    <location>
        <begin position="307"/>
        <end position="330"/>
    </location>
</feature>
<feature type="transmembrane region" description="Helical" evidence="2">
    <location>
        <begin position="350"/>
        <end position="372"/>
    </location>
</feature>
<feature type="transmembrane region" description="Helical" evidence="2">
    <location>
        <begin position="216"/>
        <end position="236"/>
    </location>
</feature>
<dbReference type="NCBIfam" id="TIGR04286">
    <property type="entry name" value="MSEP-CTERM"/>
    <property type="match status" value="1"/>
</dbReference>
<name>A0A7W9T0N2_9BACT</name>
<keyword evidence="2" id="KW-0472">Membrane</keyword>
<evidence type="ECO:0000256" key="1">
    <source>
        <dbReference type="SAM" id="MobiDB-lite"/>
    </source>
</evidence>
<keyword evidence="4" id="KW-1185">Reference proteome</keyword>
<feature type="transmembrane region" description="Helical" evidence="2">
    <location>
        <begin position="256"/>
        <end position="274"/>
    </location>
</feature>